<name>A0A7X0XD14_9LIST</name>
<sequence>MTRKTKYIIVIICFIILGVWGGVALHKHNEKKEEEKLVEEYKPLVTADIKKNYHVTDVDYTDYIVTPMGTTIIHGYVNGDKNISFSAPLNKKEDGTYNSNGFRVSEELNELAK</sequence>
<dbReference type="Pfam" id="PF07252">
    <property type="entry name" value="DUF1433"/>
    <property type="match status" value="1"/>
</dbReference>
<reference evidence="2 3" key="1">
    <citation type="submission" date="2020-03" db="EMBL/GenBank/DDBJ databases">
        <title>Soil Listeria distribution.</title>
        <authorList>
            <person name="Liao J."/>
            <person name="Wiedmann M."/>
        </authorList>
    </citation>
    <scope>NUCLEOTIDE SEQUENCE [LARGE SCALE GENOMIC DNA]</scope>
    <source>
        <strain evidence="2 3">FSL L7-1547</strain>
    </source>
</reference>
<proteinExistence type="predicted"/>
<keyword evidence="1" id="KW-1133">Transmembrane helix</keyword>
<feature type="transmembrane region" description="Helical" evidence="1">
    <location>
        <begin position="7"/>
        <end position="25"/>
    </location>
</feature>
<dbReference type="InterPro" id="IPR009881">
    <property type="entry name" value="DUF1433"/>
</dbReference>
<dbReference type="AlphaFoldDB" id="A0A7X0XD14"/>
<accession>A0A7X0XD14</accession>
<evidence type="ECO:0000313" key="3">
    <source>
        <dbReference type="Proteomes" id="UP000533953"/>
    </source>
</evidence>
<protein>
    <submittedName>
        <fullName evidence="2">DUF1433 domain-containing protein</fullName>
    </submittedName>
</protein>
<evidence type="ECO:0000313" key="2">
    <source>
        <dbReference type="EMBL" id="MBC1491964.1"/>
    </source>
</evidence>
<organism evidence="2 3">
    <name type="scientific">Listeria booriae</name>
    <dbReference type="NCBI Taxonomy" id="1552123"/>
    <lineage>
        <taxon>Bacteria</taxon>
        <taxon>Bacillati</taxon>
        <taxon>Bacillota</taxon>
        <taxon>Bacilli</taxon>
        <taxon>Bacillales</taxon>
        <taxon>Listeriaceae</taxon>
        <taxon>Listeria</taxon>
    </lineage>
</organism>
<gene>
    <name evidence="2" type="ORF">HCI99_08975</name>
</gene>
<dbReference type="Gene3D" id="3.10.450.130">
    <property type="entry name" value="folded 79 residue fragment of lin0334 like domains"/>
    <property type="match status" value="1"/>
</dbReference>
<keyword evidence="1" id="KW-0472">Membrane</keyword>
<keyword evidence="1" id="KW-0812">Transmembrane</keyword>
<dbReference type="Proteomes" id="UP000533953">
    <property type="component" value="Unassembled WGS sequence"/>
</dbReference>
<comment type="caution">
    <text evidence="2">The sequence shown here is derived from an EMBL/GenBank/DDBJ whole genome shotgun (WGS) entry which is preliminary data.</text>
</comment>
<dbReference type="EMBL" id="JAASTX010000009">
    <property type="protein sequence ID" value="MBC1491964.1"/>
    <property type="molecule type" value="Genomic_DNA"/>
</dbReference>
<evidence type="ECO:0000256" key="1">
    <source>
        <dbReference type="SAM" id="Phobius"/>
    </source>
</evidence>
<dbReference type="RefSeq" id="WP_185402291.1">
    <property type="nucleotide sequence ID" value="NZ_JAARRO010000007.1"/>
</dbReference>